<dbReference type="InterPro" id="IPR049038">
    <property type="entry name" value="ADAM10_Cys-rich"/>
</dbReference>
<dbReference type="GO" id="GO:0005886">
    <property type="term" value="C:plasma membrane"/>
    <property type="evidence" value="ECO:0007669"/>
    <property type="project" value="TreeGrafter"/>
</dbReference>
<dbReference type="PANTHER" id="PTHR45702:SF2">
    <property type="entry name" value="KUZBANIAN, ISOFORM A"/>
    <property type="match status" value="1"/>
</dbReference>
<sequence length="152" mass="17298">MKDKNLKQFPGAPCNNYNGYCDVFLKCRAVDADGPLSRLKDKFFSKEAIMGYIEWIKTYWWAVVLMGVGLILLMAGFIKLCSVHTPSSNPNRKPARQLTLRRPSQQMRNQRNARARQDQGGNRGNPRFDQGPGYDDPPPYPGQPMELHGGRR</sequence>
<keyword evidence="2" id="KW-1133">Transmembrane helix</keyword>
<evidence type="ECO:0000313" key="5">
    <source>
        <dbReference type="Proteomes" id="UP001163046"/>
    </source>
</evidence>
<dbReference type="OrthoDB" id="2149267at2759"/>
<feature type="region of interest" description="Disordered" evidence="1">
    <location>
        <begin position="85"/>
        <end position="152"/>
    </location>
</feature>
<comment type="caution">
    <text evidence="4">The sequence shown here is derived from an EMBL/GenBank/DDBJ whole genome shotgun (WGS) entry which is preliminary data.</text>
</comment>
<organism evidence="4 5">
    <name type="scientific">Desmophyllum pertusum</name>
    <dbReference type="NCBI Taxonomy" id="174260"/>
    <lineage>
        <taxon>Eukaryota</taxon>
        <taxon>Metazoa</taxon>
        <taxon>Cnidaria</taxon>
        <taxon>Anthozoa</taxon>
        <taxon>Hexacorallia</taxon>
        <taxon>Scleractinia</taxon>
        <taxon>Caryophylliina</taxon>
        <taxon>Caryophylliidae</taxon>
        <taxon>Desmophyllum</taxon>
    </lineage>
</organism>
<dbReference type="PANTHER" id="PTHR45702">
    <property type="entry name" value="ADAM10/ADAM17 METALLOPEPTIDASE FAMILY MEMBER"/>
    <property type="match status" value="1"/>
</dbReference>
<dbReference type="Pfam" id="PF21299">
    <property type="entry name" value="ADAM10_Cys-rich"/>
    <property type="match status" value="1"/>
</dbReference>
<feature type="domain" description="ADAM10 cysteine-rich" evidence="3">
    <location>
        <begin position="3"/>
        <end position="28"/>
    </location>
</feature>
<dbReference type="Proteomes" id="UP001163046">
    <property type="component" value="Unassembled WGS sequence"/>
</dbReference>
<name>A0A9X0A6H0_9CNID</name>
<evidence type="ECO:0000259" key="3">
    <source>
        <dbReference type="Pfam" id="PF21299"/>
    </source>
</evidence>
<protein>
    <submittedName>
        <fullName evidence="4">Disintegrin and metalloproteinase domain-containing protein 10</fullName>
        <ecNumber evidence="4">3.4.24.81</ecNumber>
    </submittedName>
</protein>
<reference evidence="4" key="1">
    <citation type="submission" date="2023-01" db="EMBL/GenBank/DDBJ databases">
        <title>Genome assembly of the deep-sea coral Lophelia pertusa.</title>
        <authorList>
            <person name="Herrera S."/>
            <person name="Cordes E."/>
        </authorList>
    </citation>
    <scope>NUCLEOTIDE SEQUENCE</scope>
    <source>
        <strain evidence="4">USNM1676648</strain>
        <tissue evidence="4">Polyp</tissue>
    </source>
</reference>
<accession>A0A9X0A6H0</accession>
<dbReference type="EC" id="3.4.24.81" evidence="4"/>
<dbReference type="GO" id="GO:0006509">
    <property type="term" value="P:membrane protein ectodomain proteolysis"/>
    <property type="evidence" value="ECO:0007669"/>
    <property type="project" value="TreeGrafter"/>
</dbReference>
<evidence type="ECO:0000313" key="4">
    <source>
        <dbReference type="EMBL" id="KAJ7394090.1"/>
    </source>
</evidence>
<gene>
    <name evidence="4" type="primary">ADAM10_2</name>
    <name evidence="4" type="ORF">OS493_003766</name>
</gene>
<evidence type="ECO:0000256" key="1">
    <source>
        <dbReference type="SAM" id="MobiDB-lite"/>
    </source>
</evidence>
<evidence type="ECO:0000256" key="2">
    <source>
        <dbReference type="SAM" id="Phobius"/>
    </source>
</evidence>
<dbReference type="EMBL" id="MU825397">
    <property type="protein sequence ID" value="KAJ7394090.1"/>
    <property type="molecule type" value="Genomic_DNA"/>
</dbReference>
<dbReference type="AlphaFoldDB" id="A0A9X0A6H0"/>
<keyword evidence="5" id="KW-1185">Reference proteome</keyword>
<dbReference type="GO" id="GO:0007219">
    <property type="term" value="P:Notch signaling pathway"/>
    <property type="evidence" value="ECO:0007669"/>
    <property type="project" value="TreeGrafter"/>
</dbReference>
<proteinExistence type="predicted"/>
<dbReference type="GO" id="GO:0004222">
    <property type="term" value="F:metalloendopeptidase activity"/>
    <property type="evidence" value="ECO:0007669"/>
    <property type="project" value="TreeGrafter"/>
</dbReference>
<keyword evidence="2" id="KW-0812">Transmembrane</keyword>
<keyword evidence="4" id="KW-0378">Hydrolase</keyword>
<feature type="transmembrane region" description="Helical" evidence="2">
    <location>
        <begin position="59"/>
        <end position="78"/>
    </location>
</feature>
<keyword evidence="2" id="KW-0472">Membrane</keyword>
<dbReference type="InterPro" id="IPR051489">
    <property type="entry name" value="ADAM_Metalloproteinase"/>
</dbReference>